<reference evidence="2" key="1">
    <citation type="submission" date="2022-11" db="UniProtKB">
        <authorList>
            <consortium name="WormBaseParasite"/>
        </authorList>
    </citation>
    <scope>IDENTIFICATION</scope>
</reference>
<protein>
    <submittedName>
        <fullName evidence="2">Uncharacterized protein</fullName>
    </submittedName>
</protein>
<dbReference type="WBParaSite" id="nRc.2.0.1.t02085-RA">
    <property type="protein sequence ID" value="nRc.2.0.1.t02085-RA"/>
    <property type="gene ID" value="nRc.2.0.1.g02085"/>
</dbReference>
<evidence type="ECO:0000313" key="2">
    <source>
        <dbReference type="WBParaSite" id="nRc.2.0.1.t02085-RA"/>
    </source>
</evidence>
<name>A0A915HKT7_ROMCU</name>
<dbReference type="AlphaFoldDB" id="A0A915HKT7"/>
<sequence>MDQNMVMRDEMKQTNFNLVVNNPFSTYPSPKTWPIYNMKSNHQISEMPALVGLYLVPNHNEWMNPVRATMPIAVHVCSLHSEMELQALIKNKIPKLLSKSNNIGIDLIPEQNWIKCHGTFELELIKWVIRIPVVEKLCRNNK</sequence>
<keyword evidence="1" id="KW-1185">Reference proteome</keyword>
<dbReference type="Proteomes" id="UP000887565">
    <property type="component" value="Unplaced"/>
</dbReference>
<accession>A0A915HKT7</accession>
<proteinExistence type="predicted"/>
<organism evidence="1 2">
    <name type="scientific">Romanomermis culicivorax</name>
    <name type="common">Nematode worm</name>
    <dbReference type="NCBI Taxonomy" id="13658"/>
    <lineage>
        <taxon>Eukaryota</taxon>
        <taxon>Metazoa</taxon>
        <taxon>Ecdysozoa</taxon>
        <taxon>Nematoda</taxon>
        <taxon>Enoplea</taxon>
        <taxon>Dorylaimia</taxon>
        <taxon>Mermithida</taxon>
        <taxon>Mermithoidea</taxon>
        <taxon>Mermithidae</taxon>
        <taxon>Romanomermis</taxon>
    </lineage>
</organism>
<evidence type="ECO:0000313" key="1">
    <source>
        <dbReference type="Proteomes" id="UP000887565"/>
    </source>
</evidence>